<evidence type="ECO:0000313" key="10">
    <source>
        <dbReference type="EMBL" id="GAI51045.1"/>
    </source>
</evidence>
<evidence type="ECO:0000256" key="1">
    <source>
        <dbReference type="ARBA" id="ARBA00004651"/>
    </source>
</evidence>
<proteinExistence type="inferred from homology"/>
<feature type="transmembrane region" description="Helical" evidence="7">
    <location>
        <begin position="156"/>
        <end position="181"/>
    </location>
</feature>
<keyword evidence="5 7" id="KW-0472">Membrane</keyword>
<dbReference type="InterPro" id="IPR003838">
    <property type="entry name" value="ABC3_permease_C"/>
</dbReference>
<dbReference type="InterPro" id="IPR050250">
    <property type="entry name" value="Macrolide_Exporter_MacB"/>
</dbReference>
<comment type="subcellular location">
    <subcellularLocation>
        <location evidence="1">Cell membrane</location>
        <topology evidence="1">Multi-pass membrane protein</topology>
    </subcellularLocation>
</comment>
<sequence>EWVDNYIVARGSFISRFDYGARSRVAVLGSEVAKTLFGEMDPTGQSIRIDGRQFQVIGVLESRGTGFGVEDLRVYVPLSTFYTTLAAAQAGSRGNSVDMISVQARSSDGLESAEQEITAILRDLHGIREGERDDFRVLNMESVAGQLTQVMGILQLVLAGIAGISLLVGGIGIMNIMLVSVTERIREIGLRKAVGARRRDILIQFLVEAATLGLCGFIS</sequence>
<dbReference type="GO" id="GO:0005886">
    <property type="term" value="C:plasma membrane"/>
    <property type="evidence" value="ECO:0007669"/>
    <property type="project" value="UniProtKB-SubCell"/>
</dbReference>
<comment type="caution">
    <text evidence="10">The sequence shown here is derived from an EMBL/GenBank/DDBJ whole genome shotgun (WGS) entry which is preliminary data.</text>
</comment>
<feature type="domain" description="ABC3 transporter permease C-terminal" evidence="8">
    <location>
        <begin position="161"/>
        <end position="218"/>
    </location>
</feature>
<name>X1QJ74_9ZZZZ</name>
<accession>X1QJ74</accession>
<feature type="domain" description="MacB-like periplasmic core" evidence="9">
    <location>
        <begin position="4"/>
        <end position="120"/>
    </location>
</feature>
<dbReference type="GO" id="GO:0022857">
    <property type="term" value="F:transmembrane transporter activity"/>
    <property type="evidence" value="ECO:0007669"/>
    <property type="project" value="TreeGrafter"/>
</dbReference>
<dbReference type="PANTHER" id="PTHR30572">
    <property type="entry name" value="MEMBRANE COMPONENT OF TRANSPORTER-RELATED"/>
    <property type="match status" value="1"/>
</dbReference>
<dbReference type="Pfam" id="PF02687">
    <property type="entry name" value="FtsX"/>
    <property type="match status" value="1"/>
</dbReference>
<dbReference type="Pfam" id="PF12704">
    <property type="entry name" value="MacB_PCD"/>
    <property type="match status" value="1"/>
</dbReference>
<keyword evidence="4 7" id="KW-1133">Transmembrane helix</keyword>
<evidence type="ECO:0000259" key="9">
    <source>
        <dbReference type="Pfam" id="PF12704"/>
    </source>
</evidence>
<organism evidence="10">
    <name type="scientific">marine sediment metagenome</name>
    <dbReference type="NCBI Taxonomy" id="412755"/>
    <lineage>
        <taxon>unclassified sequences</taxon>
        <taxon>metagenomes</taxon>
        <taxon>ecological metagenomes</taxon>
    </lineage>
</organism>
<evidence type="ECO:0000259" key="8">
    <source>
        <dbReference type="Pfam" id="PF02687"/>
    </source>
</evidence>
<feature type="transmembrane region" description="Helical" evidence="7">
    <location>
        <begin position="201"/>
        <end position="218"/>
    </location>
</feature>
<evidence type="ECO:0000256" key="6">
    <source>
        <dbReference type="ARBA" id="ARBA00038076"/>
    </source>
</evidence>
<feature type="non-terminal residue" evidence="10">
    <location>
        <position position="1"/>
    </location>
</feature>
<comment type="similarity">
    <text evidence="6">Belongs to the ABC-4 integral membrane protein family.</text>
</comment>
<dbReference type="EMBL" id="BARV01034835">
    <property type="protein sequence ID" value="GAI51045.1"/>
    <property type="molecule type" value="Genomic_DNA"/>
</dbReference>
<evidence type="ECO:0000256" key="5">
    <source>
        <dbReference type="ARBA" id="ARBA00023136"/>
    </source>
</evidence>
<reference evidence="10" key="1">
    <citation type="journal article" date="2014" name="Front. Microbiol.">
        <title>High frequency of phylogenetically diverse reductive dehalogenase-homologous genes in deep subseafloor sedimentary metagenomes.</title>
        <authorList>
            <person name="Kawai M."/>
            <person name="Futagami T."/>
            <person name="Toyoda A."/>
            <person name="Takaki Y."/>
            <person name="Nishi S."/>
            <person name="Hori S."/>
            <person name="Arai W."/>
            <person name="Tsubouchi T."/>
            <person name="Morono Y."/>
            <person name="Uchiyama I."/>
            <person name="Ito T."/>
            <person name="Fujiyama A."/>
            <person name="Inagaki F."/>
            <person name="Takami H."/>
        </authorList>
    </citation>
    <scope>NUCLEOTIDE SEQUENCE</scope>
    <source>
        <strain evidence="10">Expedition CK06-06</strain>
    </source>
</reference>
<protein>
    <submittedName>
        <fullName evidence="10">Uncharacterized protein</fullName>
    </submittedName>
</protein>
<gene>
    <name evidence="10" type="ORF">S06H3_54457</name>
</gene>
<evidence type="ECO:0000256" key="7">
    <source>
        <dbReference type="SAM" id="Phobius"/>
    </source>
</evidence>
<dbReference type="PANTHER" id="PTHR30572:SF4">
    <property type="entry name" value="ABC TRANSPORTER PERMEASE YTRF"/>
    <property type="match status" value="1"/>
</dbReference>
<evidence type="ECO:0000256" key="4">
    <source>
        <dbReference type="ARBA" id="ARBA00022989"/>
    </source>
</evidence>
<dbReference type="InterPro" id="IPR025857">
    <property type="entry name" value="MacB_PCD"/>
</dbReference>
<evidence type="ECO:0000256" key="2">
    <source>
        <dbReference type="ARBA" id="ARBA00022475"/>
    </source>
</evidence>
<dbReference type="AlphaFoldDB" id="X1QJ74"/>
<evidence type="ECO:0000256" key="3">
    <source>
        <dbReference type="ARBA" id="ARBA00022692"/>
    </source>
</evidence>
<keyword evidence="2" id="KW-1003">Cell membrane</keyword>
<keyword evidence="3 7" id="KW-0812">Transmembrane</keyword>